<comment type="caution">
    <text evidence="1">The sequence shown here is derived from an EMBL/GenBank/DDBJ whole genome shotgun (WGS) entry which is preliminary data.</text>
</comment>
<dbReference type="EMBL" id="NBCO01000001">
    <property type="protein sequence ID" value="ORC93730.1"/>
    <property type="molecule type" value="Genomic_DNA"/>
</dbReference>
<evidence type="ECO:0000313" key="1">
    <source>
        <dbReference type="EMBL" id="ORC93730.1"/>
    </source>
</evidence>
<reference evidence="1 2" key="1">
    <citation type="submission" date="2017-03" db="EMBL/GenBank/DDBJ databases">
        <title>An alternative strategy for trypanosome survival in the mammalian bloodstream revealed through genome and transcriptome analysis of the ubiquitous bovine parasite Trypanosoma (Megatrypanum) theileri.</title>
        <authorList>
            <person name="Kelly S."/>
            <person name="Ivens A."/>
            <person name="Mott A."/>
            <person name="O'Neill E."/>
            <person name="Emms D."/>
            <person name="Macleod O."/>
            <person name="Voorheis P."/>
            <person name="Matthews J."/>
            <person name="Matthews K."/>
            <person name="Carrington M."/>
        </authorList>
    </citation>
    <scope>NUCLEOTIDE SEQUENCE [LARGE SCALE GENOMIC DNA]</scope>
    <source>
        <strain evidence="1">Edinburgh</strain>
    </source>
</reference>
<dbReference type="GeneID" id="39981068"/>
<dbReference type="AlphaFoldDB" id="A0A1X0PBA8"/>
<gene>
    <name evidence="1" type="ORF">TM35_000016070</name>
</gene>
<dbReference type="Proteomes" id="UP000192257">
    <property type="component" value="Unassembled WGS sequence"/>
</dbReference>
<protein>
    <submittedName>
        <fullName evidence="1">Uncharacterized protein</fullName>
    </submittedName>
</protein>
<accession>A0A1X0PBA8</accession>
<dbReference type="RefSeq" id="XP_028887796.1">
    <property type="nucleotide sequence ID" value="XM_029021288.1"/>
</dbReference>
<proteinExistence type="predicted"/>
<dbReference type="OrthoDB" id="243536at2759"/>
<evidence type="ECO:0000313" key="2">
    <source>
        <dbReference type="Proteomes" id="UP000192257"/>
    </source>
</evidence>
<dbReference type="VEuPathDB" id="TriTrypDB:TM35_000016070"/>
<organism evidence="1 2">
    <name type="scientific">Trypanosoma theileri</name>
    <dbReference type="NCBI Taxonomy" id="67003"/>
    <lineage>
        <taxon>Eukaryota</taxon>
        <taxon>Discoba</taxon>
        <taxon>Euglenozoa</taxon>
        <taxon>Kinetoplastea</taxon>
        <taxon>Metakinetoplastina</taxon>
        <taxon>Trypanosomatida</taxon>
        <taxon>Trypanosomatidae</taxon>
        <taxon>Trypanosoma</taxon>
    </lineage>
</organism>
<name>A0A1X0PBA8_9TRYP</name>
<sequence length="428" mass="48510">MDKYHALPEASYILGRVKGDRSYHYNSRESFEKLCADMVLLWSTPDNGDAFSDDGPQQQKKGNEEVMVELNSLWPSFLKEATLYVAKESPLQSSRSLLEAIVASVEFSVVSKYGGKIAVANTACVEEIIQILVSDICQRKISLSSLIPPLWEMQKVTVIVELLQEYYLFCGDANSTVTTDTGIVSNNASATTVKLIESYNALVDRYIGLFVEEMVFPDYWNLNWSSSSSVILVNGVHPSIYFCFTSMANLVYGWMHRPYLTDNRPCHEIVARVWERGALAIASVAEEKQLSSPREKQIQLDTMHFVLFARMFRGFIGENFSKCVTVALVRLLEAVAKCVRKVETSQSQGFITFEKEIWDVPPIQDLEWPRTDILKNDSNDEEEKKTSTHIVSSGAFIPWCNEFIRASHVKVAQGPPMDWEHTIFQKLH</sequence>
<keyword evidence="2" id="KW-1185">Reference proteome</keyword>